<dbReference type="GO" id="GO:0000160">
    <property type="term" value="P:phosphorelay signal transduction system"/>
    <property type="evidence" value="ECO:0007669"/>
    <property type="project" value="InterPro"/>
</dbReference>
<dbReference type="InterPro" id="IPR001789">
    <property type="entry name" value="Sig_transdc_resp-reg_receiver"/>
</dbReference>
<dbReference type="PROSITE" id="PS51832">
    <property type="entry name" value="HD_GYP"/>
    <property type="match status" value="1"/>
</dbReference>
<dbReference type="SUPFAM" id="SSF109604">
    <property type="entry name" value="HD-domain/PDEase-like"/>
    <property type="match status" value="1"/>
</dbReference>
<feature type="domain" description="Response regulatory" evidence="1">
    <location>
        <begin position="1"/>
        <end position="44"/>
    </location>
</feature>
<sequence length="264" mass="29962">ISIIFVTAEGSSDEEVIGLNSGAVDYITKPVKREVVIARINNHLKISNEIRSIDKLITDKILDFKRKYFEIENKINIAFNYSEYENKEITLKCSKLLAEKYGLNENMSNVISYAASMRDIGKMLIPSYILDKGLNLTESENEILKKHTLYGVEILGSGNSTLMEQARLVALTHHEKWDGTGYPQGLSGTDIPVSGRITAIIEAFTTLRENKDHRNAWTIDRIVHFMQNQKGKRFDPALVDVFLKNIADIIKIQNSQVEELRKVC</sequence>
<evidence type="ECO:0000313" key="3">
    <source>
        <dbReference type="EMBL" id="GAG69511.1"/>
    </source>
</evidence>
<comment type="caution">
    <text evidence="3">The sequence shown here is derived from an EMBL/GenBank/DDBJ whole genome shotgun (WGS) entry which is preliminary data.</text>
</comment>
<dbReference type="AlphaFoldDB" id="X1BC18"/>
<dbReference type="SUPFAM" id="SSF52172">
    <property type="entry name" value="CheY-like"/>
    <property type="match status" value="1"/>
</dbReference>
<dbReference type="PANTHER" id="PTHR45228:SF1">
    <property type="entry name" value="CYCLIC DI-GMP PHOSPHODIESTERASE TM_0186"/>
    <property type="match status" value="1"/>
</dbReference>
<dbReference type="Gene3D" id="1.10.3210.10">
    <property type="entry name" value="Hypothetical protein af1432"/>
    <property type="match status" value="1"/>
</dbReference>
<dbReference type="PANTHER" id="PTHR45228">
    <property type="entry name" value="CYCLIC DI-GMP PHOSPHODIESTERASE TM_0186-RELATED"/>
    <property type="match status" value="1"/>
</dbReference>
<evidence type="ECO:0000259" key="2">
    <source>
        <dbReference type="PROSITE" id="PS51832"/>
    </source>
</evidence>
<feature type="domain" description="HD-GYP" evidence="2">
    <location>
        <begin position="61"/>
        <end position="258"/>
    </location>
</feature>
<organism evidence="3">
    <name type="scientific">marine sediment metagenome</name>
    <dbReference type="NCBI Taxonomy" id="412755"/>
    <lineage>
        <taxon>unclassified sequences</taxon>
        <taxon>metagenomes</taxon>
        <taxon>ecological metagenomes</taxon>
    </lineage>
</organism>
<dbReference type="Gene3D" id="6.10.250.690">
    <property type="match status" value="1"/>
</dbReference>
<protein>
    <recommendedName>
        <fullName evidence="4">HD-GYP domain-containing protein</fullName>
    </recommendedName>
</protein>
<dbReference type="PROSITE" id="PS50110">
    <property type="entry name" value="RESPONSE_REGULATORY"/>
    <property type="match status" value="1"/>
</dbReference>
<name>X1BC18_9ZZZZ</name>
<dbReference type="CDD" id="cd00077">
    <property type="entry name" value="HDc"/>
    <property type="match status" value="1"/>
</dbReference>
<evidence type="ECO:0008006" key="4">
    <source>
        <dbReference type="Google" id="ProtNLM"/>
    </source>
</evidence>
<reference evidence="3" key="1">
    <citation type="journal article" date="2014" name="Front. Microbiol.">
        <title>High frequency of phylogenetically diverse reductive dehalogenase-homologous genes in deep subseafloor sedimentary metagenomes.</title>
        <authorList>
            <person name="Kawai M."/>
            <person name="Futagami T."/>
            <person name="Toyoda A."/>
            <person name="Takaki Y."/>
            <person name="Nishi S."/>
            <person name="Hori S."/>
            <person name="Arai W."/>
            <person name="Tsubouchi T."/>
            <person name="Morono Y."/>
            <person name="Uchiyama I."/>
            <person name="Ito T."/>
            <person name="Fujiyama A."/>
            <person name="Inagaki F."/>
            <person name="Takami H."/>
        </authorList>
    </citation>
    <scope>NUCLEOTIDE SEQUENCE</scope>
    <source>
        <strain evidence="3">Expedition CK06-06</strain>
    </source>
</reference>
<dbReference type="Pfam" id="PF13487">
    <property type="entry name" value="HD_5"/>
    <property type="match status" value="1"/>
</dbReference>
<dbReference type="InterPro" id="IPR011006">
    <property type="entry name" value="CheY-like_superfamily"/>
</dbReference>
<feature type="non-terminal residue" evidence="3">
    <location>
        <position position="1"/>
    </location>
</feature>
<dbReference type="EMBL" id="BART01004320">
    <property type="protein sequence ID" value="GAG69511.1"/>
    <property type="molecule type" value="Genomic_DNA"/>
</dbReference>
<accession>X1BC18</accession>
<dbReference type="InterPro" id="IPR052020">
    <property type="entry name" value="Cyclic_di-GMP/3'3'-cGAMP_PDE"/>
</dbReference>
<evidence type="ECO:0000259" key="1">
    <source>
        <dbReference type="PROSITE" id="PS50110"/>
    </source>
</evidence>
<proteinExistence type="predicted"/>
<dbReference type="InterPro" id="IPR037522">
    <property type="entry name" value="HD_GYP_dom"/>
</dbReference>
<dbReference type="InterPro" id="IPR003607">
    <property type="entry name" value="HD/PDEase_dom"/>
</dbReference>
<gene>
    <name evidence="3" type="ORF">S01H4_10967</name>
</gene>